<dbReference type="Gene3D" id="1.10.472.130">
    <property type="match status" value="1"/>
</dbReference>
<dbReference type="InterPro" id="IPR026983">
    <property type="entry name" value="DHC"/>
</dbReference>
<comment type="caution">
    <text evidence="7">The sequence shown here is derived from an EMBL/GenBank/DDBJ whole genome shotgun (WGS) entry which is preliminary data.</text>
</comment>
<proteinExistence type="predicted"/>
<feature type="compositionally biased region" description="Polar residues" evidence="2">
    <location>
        <begin position="158"/>
        <end position="171"/>
    </location>
</feature>
<dbReference type="InterPro" id="IPR042222">
    <property type="entry name" value="Dynein_2_N"/>
</dbReference>
<reference evidence="7" key="1">
    <citation type="submission" date="2016-10" db="EMBL/GenBank/DDBJ databases">
        <authorList>
            <person name="Benchimol M."/>
            <person name="Almeida L.G."/>
            <person name="Vasconcelos A.T."/>
            <person name="Perreira-Neves A."/>
            <person name="Rosa I.A."/>
            <person name="Tasca T."/>
            <person name="Bogo M.R."/>
            <person name="de Souza W."/>
        </authorList>
    </citation>
    <scope>NUCLEOTIDE SEQUENCE [LARGE SCALE GENOMIC DNA]</scope>
    <source>
        <strain evidence="7">K</strain>
    </source>
</reference>
<dbReference type="Gene3D" id="3.40.50.300">
    <property type="entry name" value="P-loop containing nucleotide triphosphate hydrolases"/>
    <property type="match status" value="3"/>
</dbReference>
<dbReference type="PANTHER" id="PTHR10676:SF396">
    <property type="entry name" value="DYNEIN AXONEMAL HEAVY CHAIN 1"/>
    <property type="match status" value="1"/>
</dbReference>
<evidence type="ECO:0000256" key="1">
    <source>
        <dbReference type="SAM" id="Coils"/>
    </source>
</evidence>
<dbReference type="InterPro" id="IPR024743">
    <property type="entry name" value="Dynein_HC_stalk"/>
</dbReference>
<dbReference type="InterPro" id="IPR042228">
    <property type="entry name" value="Dynein_linker_3"/>
</dbReference>
<evidence type="ECO:0000259" key="6">
    <source>
        <dbReference type="Pfam" id="PF17852"/>
    </source>
</evidence>
<feature type="coiled-coil region" evidence="1">
    <location>
        <begin position="2931"/>
        <end position="3028"/>
    </location>
</feature>
<dbReference type="GO" id="GO:0045505">
    <property type="term" value="F:dynein intermediate chain binding"/>
    <property type="evidence" value="ECO:0007669"/>
    <property type="project" value="InterPro"/>
</dbReference>
<feature type="domain" description="Dynein heavy chain hydrolytic ATP-binding dynein motor region" evidence="4">
    <location>
        <begin position="1523"/>
        <end position="1751"/>
    </location>
</feature>
<evidence type="ECO:0000259" key="5">
    <source>
        <dbReference type="Pfam" id="PF12777"/>
    </source>
</evidence>
<dbReference type="PANTHER" id="PTHR10676">
    <property type="entry name" value="DYNEIN HEAVY CHAIN FAMILY PROTEIN"/>
    <property type="match status" value="1"/>
</dbReference>
<dbReference type="EMBL" id="MLAK01000882">
    <property type="protein sequence ID" value="OHT02116.1"/>
    <property type="molecule type" value="Genomic_DNA"/>
</dbReference>
<accession>A0A1J4JX57</accession>
<sequence>MSNPFVRRRQQTHISVSYANQIESQNRENQRIRQNKEKTDESALYAALYGRNGGDIIQNVEELNPVPQNYQTYDQIPINAPVRVQPTPIAPLHYDQGIYELDTKMKPPQSARPIIPTKRLKEKPETTLARLKSKPLPKLAIPVSPAIVERHHNKTKSARPSQNKNKSRSFSVEQVKKINNNELSNNYHENSMMRNKTNDSIGRTIVVEERRKPFLPLHYFDNEEYDANIKFPIPVKGATLYFFQNDDELDWKNCNVVEYSPPFFKIEWDGRTKEVYRISLRFNFDKKDDFENRRMLAFKWRTYFEDLIVLDGYLRNQPIDGLPPPPPEILNNIVKKICFRIYSQKNDTENNLEDSEKDEENENKEIERMSQISENDVIQKMIQNIIEEFYFGEKLANYIRDYNEQKDYVIQKNLPLYTLHQQNVFPSSKLEKERISVLRFPNFRPLYKINSKIIEVKNSHHLFKVNFDLNSNSLKIENKVHFAEFFESLTNRLKEIEVKILTVDYKKFVSETQKLLLNWPFHMIEMIVKMIDFRVSDMFFDMISDGFESFLNTFINYQLFIISKVGSDLFLEQPTEKELIEYGTNYLQTLRDLFKDAKSVLQTDTPSDLIRDTEKLEDIYEQTLNSWKIMISESYKKCDELLDRIKVEVDAIPLYKINLINDIFESYNLETPDNVKNENQTEENIKNNDSKNDSIRNASNNLLNLQKIVTDSMNAYLKFVDSYEDIIVIGNIAIDFNVFREFIKEQNEKLRDIVCEYVSDKIFVLIDDVKHQTEDLKHRCQVSPQVIEDWYNRHLLLTNLKANFADINEGIDNSIPLFDFLEVFHYETKVSVSMAFMIKAELKNLLNKLPEFLEIDRVDLERLTNAHFIETNSLYQRTKELFYKIESYNFKTDFDLAYEYLDQIKNIHIQFQHMCEDVKTEQRRDEMISMPIQKYPKIDGIQRDLDLFLPMWTINKKLTDKVEEWMSVTFLELSPNSIISHVKKWENSLKKHYNTFNDLMILKNSCLDSQNKENIFNEEMFDEIKTDDPIFENDIVINLHNKHPFIKVIEKMLANIDYLISHIPIIQHLCNPVLRNRHWSQISEVTGLTINQNEGLTWHWIIESGIENKITQIASISRSANYEYKIEKVLTDMIDEIRSLSIELMTDKGHTRMKDTTPIFKVLSDHQVRIQEVFVPPYIKPFMMKIKEYEFLANNLRQILNRTLEAQKEIDDLAPAMESKDIRTQNQNVSANYDETVKIFNRLVSKFGDPKQFHDLISNPKYFSIIDDVQGNISDLKDDLDKVIEQKRKQFSPFRFLSDAQLIHLISFSQFPDKFCHIFNSMYSGIKQALFEEEICIGFESTDGEIVKFHQPFKNTPESIETICENFDNAITQTLTLTCFNLLKKQITNINKIVAHYPTQIVCLVYHIFFSQNVQKIFESADLIFSERKITHLNEQFTNLLNFIQTDINYLAEAARIQPTTAISNLVTVLIKQKEIINELMSEKVMDSNSFRWTRHLRFSAINTGEIEKFKVIVSCGFNSFEYGFNYTGGEPLQFVTDSSEKIYGSFMTSLTNNFNSIVTGDQAFFKTTFITNFSNLLGKYSFVYNCSSQNTSEMLENMIHTVSLTGHFLILRDFSHLPPNVVSDLAPIISSLAKRKRKANFALFATYPTVSVIDPLPPHVRLLFRPVTILQHNTSTIIQTFLIGIGFGENNKLCQQLITIAESLAVIADPMYSTIFSLRNLMITIAQKPLDKENPSEDVCKRLLSQIKHISSGKSDVIEQLSKVFEIEINEINEETLGINPDLLPSSKVVAECLKTFIEMLKFHKDVIILGSPMTGKSTIIKAAAQHLVKNCTVINPNAQSYQYLSNIKEKGLLYDAIQSSDWIIFDSEVSDEWMNILAVSMAGRDHLYFNDGCILSIPQSTRFIYETDSLSHATPSTLSYCATIVVPSDSVTYVDLINKFLSKLEIDERIIEPLSGKIIGTQIPMKTFIENARSFLLKLLSYLCENLEFLMFSKIHGVSDFLDVIESMLTVHYYSNTKIEVFDQQSLSRMHDDFENIAIFAAIWSFGAMTIDDERIRFEEKLKSFLDSNNIHLSFDCENENYERNEISYFDLYYNTTKQKWRLWEDIGFNGFYRSTTTMTDICPEYLILDSKAIVSSLYITNLLISQGKDLLIESTNEKLTSIILHLSIYTEFIGSHFSQHCFQFQGDNNNNLMRDMVDQCLSGIRDGSRSTSRLPLLALLDMDLMKSKHTELLRYILDNGFVLNLKNFTPEVTTSMSFLMTSTMKGNTNDRLLSHLTVLRVPEVESNEKSISQSLSTLCGIKNSYEIARIIVEYIDQVDSPVKFNVFHILKLIQRVAMAMTSQQKSYFMNALSYESVAVIYDFTKSEETIEVLNNMLNDVSTALEIDKYEPISEHLNKKFLSNLRSLKYRPITSLNEIATSNTDNANTYKGNLKSSNSLRELPNIFTHGTYIASFNGISIAFPSTDLSTFDQQNVLRLYRHITTPKTHILINTKLVLAAHELLRNTAKILKFEVNAFETGQNLLSLIHDSYIKAGKLEKHIVLMVNEPFLSQEDFEIISLVTKNCDIFGLFSPNEMLMIMSELHCREGDEDPFHEETIESKSNYHMLVRNFIRNCNNYFHLCIVSNEESQNFEYLFSNCSAITISMPIKALIRQTLTTNERCHIADKILQKLVEEKGEAKELPILKSISSFNECLFERVMNDFNERYEILEKITEVCRKTEETIKINLDKQLNMEKQVQQLADQIEELMNANQKFAENAQKEREDIEKEEKILNEQQKQAEILRKESEESLATTKPMLMQSTQELRSLSLRDISVIKSMNHPPRGVFLVVRSIVLIMGHKIEDKNDDPNGDQPSWILGKKILSDTSFLSNLMKQALENITPETLSELENYIKDPNFQPSIVANSSTAAKSICQFVRAIVPYHHAMRNFNEKQEELRICEENLKALQKKHDIASYKLTSAAKEIEESETKSKNLLLNKERIEYQLQQQQANVEKYKAAMKTMGDFFVSWKKEMEEMNRKKESMELRVYFVAICFALYGTYEISERDELFELVKNVFIEECPNIAPIESRDLVMEEIKNVITIKENEFGVRQSIHSIENMSLFTMSKNRWFFISDPDNTIVSLLKPIITKRLVITSFLSSEFFNELSNALLGNDLLVVYDYNWENKLPLLNEIFESCGKTIEVLGKRIEIPNDFQIIFIVEIFPDYPVFDAVMIENASTDEEIGENVAAKLFTALDPDESHDSINAVKTLRDAQNELHRSTSELETLLINNADSCLDDEKISRQFQNSSNIRGRILQQITKVDEVKEKHMKNYEKLKEYSVQFADLYRDVKINDGLQRFYDMLIHELTNNKPKGSSSNELSEKVDAICHSLKQKLYSTKSLSLSFDNRIKSLCQTIKIKPGEFQETIEKVAKEFGDDSLCHPTTVNSIIQLTHSRRPILTNCSYYILKVLTQNDRTIVSSVQNVLNGYNEALSKNKMLATVLTDDSSFPHILSVISKIKSAISLSADFRFFIFMDYIEDAQDYQSDLLSFCDFLDFNAILSVKRKMSLSMSSLSLSMYDTTVTGKTTYWRRVLFLLSFFDASANIMTQKIFQNPKFSDENFDLMVDYLKTIENPMFENIGHFFISTFYAVEQPQIFNNLLNMWMSIFNNENNFTSNIIFDNYKLPMNYAPVNVPEIINEFPIVDDPRIFGFGPNSDSHFRQFKEQKWINSKFGKMDFTSIDLKPIDVSNTVWYLRFEAEEVNKRFLHQQHRFTRGLRKLLQNLRSEKPVVDLSIMFKPYLFFSFLKHKYLIENHKISYRKIGFVLSNEKSEIELENLIAINATFNEEDGEFTPDTGSRVLPHLFVRAQEIDDEMAKIPLYHQGKNICFMYIRAAQNLNIDSVLLLTAFTDQTK</sequence>
<evidence type="ECO:0000256" key="2">
    <source>
        <dbReference type="SAM" id="MobiDB-lite"/>
    </source>
</evidence>
<dbReference type="InterPro" id="IPR041466">
    <property type="entry name" value="Dynein_AAA5_ext"/>
</dbReference>
<feature type="coiled-coil region" evidence="1">
    <location>
        <begin position="2734"/>
        <end position="2796"/>
    </location>
</feature>
<evidence type="ECO:0000313" key="7">
    <source>
        <dbReference type="EMBL" id="OHT02116.1"/>
    </source>
</evidence>
<gene>
    <name evidence="7" type="ORF">TRFO_07321</name>
</gene>
<dbReference type="GO" id="GO:0030286">
    <property type="term" value="C:dynein complex"/>
    <property type="evidence" value="ECO:0007669"/>
    <property type="project" value="InterPro"/>
</dbReference>
<dbReference type="Proteomes" id="UP000179807">
    <property type="component" value="Unassembled WGS sequence"/>
</dbReference>
<feature type="domain" description="Dynein heavy chain linker" evidence="3">
    <location>
        <begin position="940"/>
        <end position="1376"/>
    </location>
</feature>
<dbReference type="InterPro" id="IPR035699">
    <property type="entry name" value="AAA_6"/>
</dbReference>
<dbReference type="InterPro" id="IPR027417">
    <property type="entry name" value="P-loop_NTPase"/>
</dbReference>
<name>A0A1J4JX57_9EUKA</name>
<keyword evidence="1" id="KW-0175">Coiled coil</keyword>
<dbReference type="GeneID" id="94828310"/>
<dbReference type="OrthoDB" id="286107at2759"/>
<dbReference type="Pfam" id="PF08393">
    <property type="entry name" value="DHC_N2"/>
    <property type="match status" value="1"/>
</dbReference>
<protein>
    <recommendedName>
        <fullName evidence="9">Dynein heavy chain family protein</fullName>
    </recommendedName>
</protein>
<dbReference type="Gene3D" id="1.20.58.1120">
    <property type="match status" value="1"/>
</dbReference>
<dbReference type="GO" id="GO:0097729">
    <property type="term" value="C:9+2 motile cilium"/>
    <property type="evidence" value="ECO:0007669"/>
    <property type="project" value="TreeGrafter"/>
</dbReference>
<evidence type="ECO:0000259" key="4">
    <source>
        <dbReference type="Pfam" id="PF12774"/>
    </source>
</evidence>
<feature type="region of interest" description="Disordered" evidence="2">
    <location>
        <begin position="674"/>
        <end position="693"/>
    </location>
</feature>
<dbReference type="SUPFAM" id="SSF52540">
    <property type="entry name" value="P-loop containing nucleoside triphosphate hydrolases"/>
    <property type="match status" value="1"/>
</dbReference>
<dbReference type="GO" id="GO:0060294">
    <property type="term" value="P:cilium movement involved in cell motility"/>
    <property type="evidence" value="ECO:0007669"/>
    <property type="project" value="TreeGrafter"/>
</dbReference>
<feature type="domain" description="Dynein heavy chain AAA 5 extension" evidence="6">
    <location>
        <begin position="1977"/>
        <end position="2108"/>
    </location>
</feature>
<dbReference type="Pfam" id="PF17852">
    <property type="entry name" value="Dynein_AAA_lid"/>
    <property type="match status" value="1"/>
</dbReference>
<dbReference type="Gene3D" id="1.20.920.20">
    <property type="match status" value="1"/>
</dbReference>
<organism evidence="7 8">
    <name type="scientific">Tritrichomonas foetus</name>
    <dbReference type="NCBI Taxonomy" id="1144522"/>
    <lineage>
        <taxon>Eukaryota</taxon>
        <taxon>Metamonada</taxon>
        <taxon>Parabasalia</taxon>
        <taxon>Tritrichomonadida</taxon>
        <taxon>Tritrichomonadidae</taxon>
        <taxon>Tritrichomonas</taxon>
    </lineage>
</organism>
<feature type="coiled-coil region" evidence="1">
    <location>
        <begin position="345"/>
        <end position="376"/>
    </location>
</feature>
<dbReference type="Gene3D" id="1.20.140.100">
    <property type="entry name" value="Dynein heavy chain, N-terminal domain 2"/>
    <property type="match status" value="1"/>
</dbReference>
<feature type="region of interest" description="Disordered" evidence="2">
    <location>
        <begin position="145"/>
        <end position="171"/>
    </location>
</feature>
<dbReference type="Pfam" id="PF12774">
    <property type="entry name" value="AAA_6"/>
    <property type="match status" value="1"/>
</dbReference>
<feature type="compositionally biased region" description="Basic and acidic residues" evidence="2">
    <location>
        <begin position="683"/>
        <end position="693"/>
    </location>
</feature>
<evidence type="ECO:0000313" key="8">
    <source>
        <dbReference type="Proteomes" id="UP000179807"/>
    </source>
</evidence>
<dbReference type="RefSeq" id="XP_068355252.1">
    <property type="nucleotide sequence ID" value="XM_068493606.1"/>
</dbReference>
<evidence type="ECO:0008006" key="9">
    <source>
        <dbReference type="Google" id="ProtNLM"/>
    </source>
</evidence>
<keyword evidence="8" id="KW-1185">Reference proteome</keyword>
<evidence type="ECO:0000259" key="3">
    <source>
        <dbReference type="Pfam" id="PF08393"/>
    </source>
</evidence>
<dbReference type="Gene3D" id="3.20.180.20">
    <property type="entry name" value="Dynein heavy chain, N-terminal domain 2"/>
    <property type="match status" value="1"/>
</dbReference>
<dbReference type="Gene3D" id="1.10.287.2620">
    <property type="match status" value="1"/>
</dbReference>
<dbReference type="InterPro" id="IPR013602">
    <property type="entry name" value="Dynein_heavy_linker"/>
</dbReference>
<feature type="domain" description="Dynein heavy chain coiled coil stalk" evidence="5">
    <location>
        <begin position="2730"/>
        <end position="2970"/>
    </location>
</feature>
<dbReference type="Pfam" id="PF12777">
    <property type="entry name" value="MT"/>
    <property type="match status" value="1"/>
</dbReference>
<dbReference type="VEuPathDB" id="TrichDB:TRFO_07321"/>
<dbReference type="GO" id="GO:0005524">
    <property type="term" value="F:ATP binding"/>
    <property type="evidence" value="ECO:0007669"/>
    <property type="project" value="InterPro"/>
</dbReference>
<dbReference type="GO" id="GO:0051959">
    <property type="term" value="F:dynein light intermediate chain binding"/>
    <property type="evidence" value="ECO:0007669"/>
    <property type="project" value="InterPro"/>
</dbReference>
<dbReference type="GO" id="GO:0008569">
    <property type="term" value="F:minus-end-directed microtubule motor activity"/>
    <property type="evidence" value="ECO:0007669"/>
    <property type="project" value="TreeGrafter"/>
</dbReference>